<reference evidence="4" key="1">
    <citation type="submission" date="2018-05" db="EMBL/GenBank/DDBJ databases">
        <authorList>
            <person name="Li X."/>
        </authorList>
    </citation>
    <scope>NUCLEOTIDE SEQUENCE [LARGE SCALE GENOMIC DNA]</scope>
    <source>
        <strain evidence="4">LX32</strain>
    </source>
</reference>
<organism evidence="3 4">
    <name type="scientific">Phenylobacterium soli</name>
    <dbReference type="NCBI Taxonomy" id="2170551"/>
    <lineage>
        <taxon>Bacteria</taxon>
        <taxon>Pseudomonadati</taxon>
        <taxon>Pseudomonadota</taxon>
        <taxon>Alphaproteobacteria</taxon>
        <taxon>Caulobacterales</taxon>
        <taxon>Caulobacteraceae</taxon>
        <taxon>Phenylobacterium</taxon>
    </lineage>
</organism>
<dbReference type="GO" id="GO:0016020">
    <property type="term" value="C:membrane"/>
    <property type="evidence" value="ECO:0007669"/>
    <property type="project" value="TreeGrafter"/>
</dbReference>
<dbReference type="PANTHER" id="PTHR43798:SF31">
    <property type="entry name" value="AB HYDROLASE SUPERFAMILY PROTEIN YCLE"/>
    <property type="match status" value="1"/>
</dbReference>
<dbReference type="RefSeq" id="WP_111527594.1">
    <property type="nucleotide sequence ID" value="NZ_JBHRSG010000002.1"/>
</dbReference>
<dbReference type="Proteomes" id="UP000249254">
    <property type="component" value="Unassembled WGS sequence"/>
</dbReference>
<dbReference type="InterPro" id="IPR000073">
    <property type="entry name" value="AB_hydrolase_1"/>
</dbReference>
<dbReference type="PANTHER" id="PTHR43798">
    <property type="entry name" value="MONOACYLGLYCEROL LIPASE"/>
    <property type="match status" value="1"/>
</dbReference>
<accession>A0A328AG55</accession>
<name>A0A328AG55_9CAUL</name>
<dbReference type="Pfam" id="PF12697">
    <property type="entry name" value="Abhydrolase_6"/>
    <property type="match status" value="1"/>
</dbReference>
<dbReference type="EMBL" id="QFYQ01000001">
    <property type="protein sequence ID" value="RAK53843.1"/>
    <property type="molecule type" value="Genomic_DNA"/>
</dbReference>
<comment type="caution">
    <text evidence="3">The sequence shown here is derived from an EMBL/GenBank/DDBJ whole genome shotgun (WGS) entry which is preliminary data.</text>
</comment>
<gene>
    <name evidence="3" type="ORF">DJ017_04535</name>
</gene>
<dbReference type="AlphaFoldDB" id="A0A328AG55"/>
<dbReference type="GO" id="GO:0016787">
    <property type="term" value="F:hydrolase activity"/>
    <property type="evidence" value="ECO:0007669"/>
    <property type="project" value="UniProtKB-KW"/>
</dbReference>
<dbReference type="PRINTS" id="PR00111">
    <property type="entry name" value="ABHYDROLASE"/>
</dbReference>
<dbReference type="InterPro" id="IPR050266">
    <property type="entry name" value="AB_hydrolase_sf"/>
</dbReference>
<protein>
    <recommendedName>
        <fullName evidence="2">AB hydrolase-1 domain-containing protein</fullName>
    </recommendedName>
</protein>
<dbReference type="OrthoDB" id="8680283at2"/>
<evidence type="ECO:0000313" key="4">
    <source>
        <dbReference type="Proteomes" id="UP000249254"/>
    </source>
</evidence>
<evidence type="ECO:0000313" key="3">
    <source>
        <dbReference type="EMBL" id="RAK53843.1"/>
    </source>
</evidence>
<evidence type="ECO:0000259" key="2">
    <source>
        <dbReference type="Pfam" id="PF12697"/>
    </source>
</evidence>
<sequence>MELKTVQTHHVPVRYIEGGSGPDLVFLHGAGGVTPEDPFLAALAKTHHVYAPLVPGYGDSEEAPEIRDMLDFTLHTWDVAAALGLKDPILVGHSMGGMIAAEMAAVQPNDVSRLALIAPAGLWDDAHPIPDLFATLPYEMPALLFHDEAAGAAMLTAGRNVEDPGFLQQYLVTNARQLGMAGRILFPIPERGLQQRLYRIKARTVIVWGDSDRLIPPAYAHAFKKGIAGAELVSIPEAGHMVVLEQTQAVAEAVGRLG</sequence>
<dbReference type="Gene3D" id="3.40.50.1820">
    <property type="entry name" value="alpha/beta hydrolase"/>
    <property type="match status" value="1"/>
</dbReference>
<evidence type="ECO:0000256" key="1">
    <source>
        <dbReference type="ARBA" id="ARBA00022801"/>
    </source>
</evidence>
<keyword evidence="1" id="KW-0378">Hydrolase</keyword>
<keyword evidence="4" id="KW-1185">Reference proteome</keyword>
<dbReference type="SUPFAM" id="SSF53474">
    <property type="entry name" value="alpha/beta-Hydrolases"/>
    <property type="match status" value="1"/>
</dbReference>
<dbReference type="InterPro" id="IPR029058">
    <property type="entry name" value="AB_hydrolase_fold"/>
</dbReference>
<proteinExistence type="predicted"/>
<feature type="domain" description="AB hydrolase-1" evidence="2">
    <location>
        <begin position="24"/>
        <end position="253"/>
    </location>
</feature>